<evidence type="ECO:0000256" key="2">
    <source>
        <dbReference type="ARBA" id="ARBA00022574"/>
    </source>
</evidence>
<feature type="compositionally biased region" description="Basic and acidic residues" evidence="5">
    <location>
        <begin position="346"/>
        <end position="358"/>
    </location>
</feature>
<keyword evidence="3" id="KW-0677">Repeat</keyword>
<name>A0A061B2C8_CYBFA</name>
<evidence type="ECO:0000256" key="4">
    <source>
        <dbReference type="ARBA" id="ARBA00023242"/>
    </source>
</evidence>
<dbReference type="VEuPathDB" id="FungiDB:BON22_1853"/>
<keyword evidence="2" id="KW-0853">WD repeat</keyword>
<dbReference type="Pfam" id="PF24817">
    <property type="entry name" value="WD40_WDHD1_1st"/>
    <property type="match status" value="1"/>
</dbReference>
<gene>
    <name evidence="9" type="ORF">CYFA0S_13e02432g</name>
</gene>
<protein>
    <submittedName>
        <fullName evidence="9">CYFA0S13e02432g1_1</fullName>
    </submittedName>
</protein>
<evidence type="ECO:0000259" key="7">
    <source>
        <dbReference type="Pfam" id="PF20946"/>
    </source>
</evidence>
<sequence>MAEPEVKNVFSMGGPTLASYTSNGDKLIVAGVNGVARIYTVGQDEKEPETIDILEEASDLAINTSGSIFAVSSKSGEVELYSATSFKPHGKVIRSALPIRGVTFTHGDTMVAAAGDDDEVQITEIADTEHIIKFKAGDQVHDISYNNKKDFAALSLSNGEIKIYSISSEEPQIVTSIKDETLALIYQDYDEEAEDNLASARVEWHPEGDLFAVPCRNKAIKIFSVSEDFSAVSTLSRRFDSAIADLKWSPKGEYIVAVDISNRLIVFDRASREAIVDEKLPTKVFNLSWAPGKDGKYNLACGSENGDMIIFKGIAESKSQSNGSAAPVTDLMADDDDIDDNVEDDLGLRDNDDIGLKDAEDEEGDADDINAMSDVSNDDDAGDDLRDFVDDDEDGLGDGYTIPQKRRTAPETEDDSRDLRDRKHSRPLQTTHPDTGYDIKPYSPGCTPYISDRRYLTINSIGYVSSVRQTAHYSITVSFFDQSIHREYHFDDVYGFDLAALTSTGILLGCSGKGSQSARIYFRPHQNNNESWQRTIPTRGKEILSSISLSDTVAIACTSLGYIRNFSLFGIPTGIQKSSPVIACATNSNYIFTVSASNRQLVYNLQDLDGRFLQRDLMLPLELSSGIDLFRGIFFSTYGDPIVVGDDGVVLVLSRWRSPLQARWVPLLDSDSRIKEIGGKGDLKVWPLGLHGDNLNCIILRGAKYPVYPLPLPSELEVRIPLGGEVEEGAEDPEEELVRAKTMGELLGETLSNEGETFEDDEERLNGYAISHDRAVLKLFVQACSDDKSAKAWKLAQDLQQDKALVAAVKVADRVGLVALVNRINSLRDQRMEQELASQTQS</sequence>
<dbReference type="GO" id="GO:0043596">
    <property type="term" value="C:nuclear replication fork"/>
    <property type="evidence" value="ECO:0007669"/>
    <property type="project" value="TreeGrafter"/>
</dbReference>
<dbReference type="InterPro" id="IPR057646">
    <property type="entry name" value="WD40_WDHD1_1st"/>
</dbReference>
<dbReference type="SUPFAM" id="SSF50978">
    <property type="entry name" value="WD40 repeat-like"/>
    <property type="match status" value="1"/>
</dbReference>
<dbReference type="Gene3D" id="2.130.10.10">
    <property type="entry name" value="YVTN repeat-like/Quinoprotein amine dehydrogenase"/>
    <property type="match status" value="2"/>
</dbReference>
<evidence type="ECO:0000256" key="5">
    <source>
        <dbReference type="SAM" id="MobiDB-lite"/>
    </source>
</evidence>
<dbReference type="InterPro" id="IPR001680">
    <property type="entry name" value="WD40_rpt"/>
</dbReference>
<comment type="subcellular location">
    <subcellularLocation>
        <location evidence="1">Nucleus</location>
    </subcellularLocation>
</comment>
<dbReference type="GO" id="GO:0003682">
    <property type="term" value="F:chromatin binding"/>
    <property type="evidence" value="ECO:0007669"/>
    <property type="project" value="TreeGrafter"/>
</dbReference>
<dbReference type="EMBL" id="LK052898">
    <property type="protein sequence ID" value="CDR44053.1"/>
    <property type="molecule type" value="Genomic_DNA"/>
</dbReference>
<dbReference type="InterPro" id="IPR015943">
    <property type="entry name" value="WD40/YVTN_repeat-like_dom_sf"/>
</dbReference>
<feature type="compositionally biased region" description="Acidic residues" evidence="5">
    <location>
        <begin position="359"/>
        <end position="368"/>
    </location>
</feature>
<feature type="domain" description="WDHD1/CFT4 helical bundle" evidence="7">
    <location>
        <begin position="733"/>
        <end position="834"/>
    </location>
</feature>
<dbReference type="AlphaFoldDB" id="A0A061B2C8"/>
<evidence type="ECO:0000313" key="9">
    <source>
        <dbReference type="EMBL" id="CDR44053.1"/>
    </source>
</evidence>
<evidence type="ECO:0000259" key="6">
    <source>
        <dbReference type="Pfam" id="PF12341"/>
    </source>
</evidence>
<feature type="domain" description="WDHD1/CFT4 second beta-propeller" evidence="6">
    <location>
        <begin position="440"/>
        <end position="722"/>
    </location>
</feature>
<dbReference type="SMART" id="SM00320">
    <property type="entry name" value="WD40"/>
    <property type="match status" value="5"/>
</dbReference>
<dbReference type="PANTHER" id="PTHR19932">
    <property type="entry name" value="WD REPEAT AND HMG-BOX DNA BINDING PROTEIN"/>
    <property type="match status" value="1"/>
</dbReference>
<dbReference type="Pfam" id="PF12341">
    <property type="entry name" value="Mcl1_mid"/>
    <property type="match status" value="1"/>
</dbReference>
<dbReference type="InterPro" id="IPR048591">
    <property type="entry name" value="WDHD1/CFT4_hel"/>
</dbReference>
<dbReference type="InterPro" id="IPR022100">
    <property type="entry name" value="WDHD1/CFT4_beta-prop_2nd"/>
</dbReference>
<proteinExistence type="predicted"/>
<dbReference type="PANTHER" id="PTHR19932:SF10">
    <property type="entry name" value="WD REPEAT AND HMG-BOX DNA-BINDING PROTEIN 1"/>
    <property type="match status" value="1"/>
</dbReference>
<dbReference type="OrthoDB" id="427368at2759"/>
<feature type="region of interest" description="Disordered" evidence="5">
    <location>
        <begin position="319"/>
        <end position="440"/>
    </location>
</feature>
<dbReference type="PhylomeDB" id="A0A061B2C8"/>
<dbReference type="GO" id="GO:0000278">
    <property type="term" value="P:mitotic cell cycle"/>
    <property type="evidence" value="ECO:0007669"/>
    <property type="project" value="TreeGrafter"/>
</dbReference>
<feature type="compositionally biased region" description="Acidic residues" evidence="5">
    <location>
        <begin position="332"/>
        <end position="345"/>
    </location>
</feature>
<feature type="domain" description="WDHD1 first WD40" evidence="8">
    <location>
        <begin position="14"/>
        <end position="308"/>
    </location>
</feature>
<dbReference type="InterPro" id="IPR036322">
    <property type="entry name" value="WD40_repeat_dom_sf"/>
</dbReference>
<evidence type="ECO:0000256" key="3">
    <source>
        <dbReference type="ARBA" id="ARBA00022737"/>
    </source>
</evidence>
<accession>A0A061B2C8</accession>
<reference evidence="9" key="1">
    <citation type="journal article" date="2014" name="Genome Announc.">
        <title>Genome sequence of the yeast Cyberlindnera fabianii (Hansenula fabianii).</title>
        <authorList>
            <person name="Freel K.C."/>
            <person name="Sarilar V."/>
            <person name="Neuveglise C."/>
            <person name="Devillers H."/>
            <person name="Friedrich A."/>
            <person name="Schacherer J."/>
        </authorList>
    </citation>
    <scope>NUCLEOTIDE SEQUENCE</scope>
    <source>
        <strain evidence="9">YJS4271</strain>
    </source>
</reference>
<evidence type="ECO:0000256" key="1">
    <source>
        <dbReference type="ARBA" id="ARBA00004123"/>
    </source>
</evidence>
<dbReference type="GO" id="GO:0006281">
    <property type="term" value="P:DNA repair"/>
    <property type="evidence" value="ECO:0007669"/>
    <property type="project" value="TreeGrafter"/>
</dbReference>
<keyword evidence="4" id="KW-0539">Nucleus</keyword>
<organism evidence="9">
    <name type="scientific">Cyberlindnera fabianii</name>
    <name type="common">Yeast</name>
    <name type="synonym">Hansenula fabianii</name>
    <dbReference type="NCBI Taxonomy" id="36022"/>
    <lineage>
        <taxon>Eukaryota</taxon>
        <taxon>Fungi</taxon>
        <taxon>Dikarya</taxon>
        <taxon>Ascomycota</taxon>
        <taxon>Saccharomycotina</taxon>
        <taxon>Saccharomycetes</taxon>
        <taxon>Phaffomycetales</taxon>
        <taxon>Phaffomycetaceae</taxon>
        <taxon>Cyberlindnera</taxon>
    </lineage>
</organism>
<dbReference type="GO" id="GO:0006261">
    <property type="term" value="P:DNA-templated DNA replication"/>
    <property type="evidence" value="ECO:0007669"/>
    <property type="project" value="TreeGrafter"/>
</dbReference>
<evidence type="ECO:0000259" key="8">
    <source>
        <dbReference type="Pfam" id="PF24817"/>
    </source>
</evidence>
<dbReference type="Pfam" id="PF20946">
    <property type="entry name" value="Ctf4_C"/>
    <property type="match status" value="1"/>
</dbReference>